<dbReference type="GO" id="GO:0003879">
    <property type="term" value="F:ATP phosphoribosyltransferase activity"/>
    <property type="evidence" value="ECO:0007669"/>
    <property type="project" value="InterPro"/>
</dbReference>
<dbReference type="Gene3D" id="3.40.50.450">
    <property type="match status" value="1"/>
</dbReference>
<protein>
    <submittedName>
        <fullName evidence="2">ATP phosphoribosyltransferase</fullName>
    </submittedName>
</protein>
<dbReference type="InterPro" id="IPR013820">
    <property type="entry name" value="ATP_PRibTrfase_cat"/>
</dbReference>
<dbReference type="Gene3D" id="3.40.1190.20">
    <property type="match status" value="1"/>
</dbReference>
<dbReference type="AlphaFoldDB" id="A0A2M9BYK2"/>
<reference evidence="2 3" key="1">
    <citation type="submission" date="2017-11" db="EMBL/GenBank/DDBJ databases">
        <title>Genomic Encyclopedia of Archaeal and Bacterial Type Strains, Phase II (KMG-II): From Individual Species to Whole Genera.</title>
        <authorList>
            <person name="Goeker M."/>
        </authorList>
    </citation>
    <scope>NUCLEOTIDE SEQUENCE [LARGE SCALE GENOMIC DNA]</scope>
    <source>
        <strain evidence="2 3">DSM 25625</strain>
    </source>
</reference>
<evidence type="ECO:0000313" key="3">
    <source>
        <dbReference type="Proteomes" id="UP000230161"/>
    </source>
</evidence>
<dbReference type="GO" id="GO:0000105">
    <property type="term" value="P:L-histidine biosynthetic process"/>
    <property type="evidence" value="ECO:0007669"/>
    <property type="project" value="InterPro"/>
</dbReference>
<name>A0A2M9BYK2_9MICO</name>
<gene>
    <name evidence="2" type="ORF">CLV54_0820</name>
</gene>
<proteinExistence type="predicted"/>
<comment type="caution">
    <text evidence="2">The sequence shown here is derived from an EMBL/GenBank/DDBJ whole genome shotgun (WGS) entry which is preliminary data.</text>
</comment>
<organism evidence="2 3">
    <name type="scientific">Compostimonas suwonensis</name>
    <dbReference type="NCBI Taxonomy" id="1048394"/>
    <lineage>
        <taxon>Bacteria</taxon>
        <taxon>Bacillati</taxon>
        <taxon>Actinomycetota</taxon>
        <taxon>Actinomycetes</taxon>
        <taxon>Micrococcales</taxon>
        <taxon>Microbacteriaceae</taxon>
        <taxon>Compostimonas</taxon>
    </lineage>
</organism>
<dbReference type="RefSeq" id="WP_170061951.1">
    <property type="nucleotide sequence ID" value="NZ_PGFB01000002.1"/>
</dbReference>
<feature type="domain" description="ATP phosphoribosyltransferase catalytic" evidence="1">
    <location>
        <begin position="572"/>
        <end position="704"/>
    </location>
</feature>
<dbReference type="Pfam" id="PF12694">
    <property type="entry name" value="cpYpsA"/>
    <property type="match status" value="1"/>
</dbReference>
<evidence type="ECO:0000313" key="2">
    <source>
        <dbReference type="EMBL" id="PJJ63164.1"/>
    </source>
</evidence>
<keyword evidence="3" id="KW-1185">Reference proteome</keyword>
<dbReference type="InterPro" id="IPR029056">
    <property type="entry name" value="Ribokinase-like"/>
</dbReference>
<keyword evidence="2" id="KW-0328">Glycosyltransferase</keyword>
<accession>A0A2M9BYK2</accession>
<dbReference type="GO" id="GO:0005737">
    <property type="term" value="C:cytoplasm"/>
    <property type="evidence" value="ECO:0007669"/>
    <property type="project" value="InterPro"/>
</dbReference>
<dbReference type="Proteomes" id="UP000230161">
    <property type="component" value="Unassembled WGS sequence"/>
</dbReference>
<dbReference type="Gene3D" id="3.40.190.10">
    <property type="entry name" value="Periplasmic binding protein-like II"/>
    <property type="match status" value="2"/>
</dbReference>
<sequence length="728" mass="77035">MTQTPFDPLVVQGICRPIVDRTLVVDRADAEAVLAEVGVPSGVTFPGDRVVRAARAGARTRGYRNELSSPGGPVSNAIYALAQSLGAYPRRLVPEWAGPVDPRQLNVIDDPLPQLRAAGIRIRAVESSAAALPESLCFVDRESGETIAILVGDREGMPAIDDAGVHLQLVQLADLPAVSSGSSAVAVMTADARELTPALRARLEELQASGRLHSVFGSLDEFRRLGVLDADGRASGVFVAPELVATDAGNPVRLWARDAADAILMDVDRLDDSDRVFLGAGDAYTGGYLGARLQGMTIAESHAAGQREARLTSYHMRARAPMQVNMNELFGAFIERSSTTTDWHLSERVRQAPGPTIISSMNSGVDTLASEAAAMLGLPFFGIMPEGGRREDDGLDLGGLHLIELGSPSFRFCTWANVYLGDGTVLLDVSGGEGSAETRRASTALGRPLLELSLDDSAEVAFRRAREWAASAAVRTVHIAGSRHTHLSHDQLLVMKQLVLAAAQGVASLFEDQDETRADAGGFLEPVRIGIPALREVSAAIRRHLLGLGGTDGLPFDSLVWEFGRATLIRARSRDLVRAVAAGELDAALVGEDMVLDEDDDRVEVVARAGLHWSSVAVVIPRSPRRESGVIGAQYPGIAGWLDPSASRVVVPVVGAGEGWVSAGRFDAVVDTWRTGRTAEANGLALGRELLRAPLCVIVPRETPSAAASGAARSLLLGISRIGASPPS</sequence>
<evidence type="ECO:0000259" key="1">
    <source>
        <dbReference type="Pfam" id="PF01634"/>
    </source>
</evidence>
<dbReference type="SUPFAM" id="SSF53850">
    <property type="entry name" value="Periplasmic binding protein-like II"/>
    <property type="match status" value="1"/>
</dbReference>
<dbReference type="SUPFAM" id="SSF53613">
    <property type="entry name" value="Ribokinase-like"/>
    <property type="match status" value="1"/>
</dbReference>
<dbReference type="Pfam" id="PF01634">
    <property type="entry name" value="HisG"/>
    <property type="match status" value="1"/>
</dbReference>
<dbReference type="EMBL" id="PGFB01000002">
    <property type="protein sequence ID" value="PJJ63164.1"/>
    <property type="molecule type" value="Genomic_DNA"/>
</dbReference>
<keyword evidence="2" id="KW-0808">Transferase</keyword>
<dbReference type="InterPro" id="IPR024755">
    <property type="entry name" value="cpYpsA"/>
</dbReference>